<organism evidence="1 2">
    <name type="scientific">Xenorhabdus doucetiae</name>
    <dbReference type="NCBI Taxonomy" id="351671"/>
    <lineage>
        <taxon>Bacteria</taxon>
        <taxon>Pseudomonadati</taxon>
        <taxon>Pseudomonadota</taxon>
        <taxon>Gammaproteobacteria</taxon>
        <taxon>Enterobacterales</taxon>
        <taxon>Morganellaceae</taxon>
        <taxon>Xenorhabdus</taxon>
    </lineage>
</organism>
<dbReference type="Proteomes" id="UP000032721">
    <property type="component" value="Chromosome"/>
</dbReference>
<dbReference type="HOGENOM" id="CLU_1433985_0_0_6"/>
<name>A0A068QRJ8_9GAMM</name>
<sequence>MPDTLILSEQPSLYRVHHDDRVTGTGLTLISKSSEDLLRSQSVRANGKAIQRHIKLMECSAGLKLRRITDLPEMGRPQSGLRCRMRRMPKPQPLLAGKVAAERRRMFPRQIVLQYGLHQGLTLADLIRQLVITMTRDMPAGSQNMVNQIRKEWCEPFTVVKPDPDIRQITLTAQRIASIHHDQKLPFTG</sequence>
<protein>
    <submittedName>
        <fullName evidence="1">Uncharacterized protein</fullName>
    </submittedName>
</protein>
<evidence type="ECO:0000313" key="2">
    <source>
        <dbReference type="Proteomes" id="UP000032721"/>
    </source>
</evidence>
<dbReference type="EMBL" id="FO704550">
    <property type="protein sequence ID" value="CDG17662.1"/>
    <property type="molecule type" value="Genomic_DNA"/>
</dbReference>
<evidence type="ECO:0000313" key="1">
    <source>
        <dbReference type="EMBL" id="CDG17662.1"/>
    </source>
</evidence>
<accession>A0A068QRJ8</accession>
<proteinExistence type="predicted"/>
<reference evidence="1 2" key="1">
    <citation type="submission" date="2013-07" db="EMBL/GenBank/DDBJ databases">
        <authorList>
            <person name="Genoscope - CEA"/>
        </authorList>
    </citation>
    <scope>NUCLEOTIDE SEQUENCE [LARGE SCALE GENOMIC DNA]</scope>
    <source>
        <strain evidence="2">FRM16 / DSM 17909</strain>
    </source>
</reference>
<dbReference type="AlphaFoldDB" id="A0A068QRJ8"/>
<gene>
    <name evidence="1" type="ORF">XDD1_1962</name>
</gene>
<dbReference type="KEGG" id="xdo:XDD1_1962"/>